<keyword evidence="5" id="KW-0472">Membrane</keyword>
<proteinExistence type="predicted"/>
<dbReference type="Gene3D" id="2.60.40.10">
    <property type="entry name" value="Immunoglobulins"/>
    <property type="match status" value="4"/>
</dbReference>
<evidence type="ECO:0000256" key="1">
    <source>
        <dbReference type="ARBA" id="ARBA00004613"/>
    </source>
</evidence>
<evidence type="ECO:0000256" key="4">
    <source>
        <dbReference type="SAM" id="MobiDB-lite"/>
    </source>
</evidence>
<feature type="domain" description="SD-repeat containing protein B" evidence="8">
    <location>
        <begin position="853"/>
        <end position="933"/>
    </location>
</feature>
<evidence type="ECO:0000256" key="5">
    <source>
        <dbReference type="SAM" id="Phobius"/>
    </source>
</evidence>
<keyword evidence="2" id="KW-0964">Secreted</keyword>
<comment type="subcellular location">
    <subcellularLocation>
        <location evidence="1">Secreted</location>
    </subcellularLocation>
</comment>
<dbReference type="InterPro" id="IPR015914">
    <property type="entry name" value="PAPs_N"/>
</dbReference>
<keyword evidence="5" id="KW-1133">Transmembrane helix</keyword>
<comment type="caution">
    <text evidence="9">The sequence shown here is derived from an EMBL/GenBank/DDBJ whole genome shotgun (WGS) entry which is preliminary data.</text>
</comment>
<feature type="region of interest" description="Disordered" evidence="4">
    <location>
        <begin position="1184"/>
        <end position="1231"/>
    </location>
</feature>
<dbReference type="GO" id="GO:0003993">
    <property type="term" value="F:acid phosphatase activity"/>
    <property type="evidence" value="ECO:0007669"/>
    <property type="project" value="InterPro"/>
</dbReference>
<evidence type="ECO:0000256" key="3">
    <source>
        <dbReference type="ARBA" id="ARBA00022729"/>
    </source>
</evidence>
<dbReference type="GO" id="GO:0046872">
    <property type="term" value="F:metal ion binding"/>
    <property type="evidence" value="ECO:0007669"/>
    <property type="project" value="InterPro"/>
</dbReference>
<feature type="transmembrane region" description="Helical" evidence="5">
    <location>
        <begin position="1325"/>
        <end position="1346"/>
    </location>
</feature>
<evidence type="ECO:0000313" key="10">
    <source>
        <dbReference type="Proteomes" id="UP000034256"/>
    </source>
</evidence>
<feature type="chain" id="PRO_5002535791" evidence="6">
    <location>
        <begin position="32"/>
        <end position="1353"/>
    </location>
</feature>
<feature type="signal peptide" evidence="6">
    <location>
        <begin position="1"/>
        <end position="31"/>
    </location>
</feature>
<dbReference type="InterPro" id="IPR033764">
    <property type="entry name" value="Sdr_B"/>
</dbReference>
<feature type="compositionally biased region" description="Polar residues" evidence="4">
    <location>
        <begin position="1184"/>
        <end position="1193"/>
    </location>
</feature>
<dbReference type="EMBL" id="LCCF01000007">
    <property type="protein sequence ID" value="KKS25111.1"/>
    <property type="molecule type" value="Genomic_DNA"/>
</dbReference>
<evidence type="ECO:0000313" key="9">
    <source>
        <dbReference type="EMBL" id="KKS25111.1"/>
    </source>
</evidence>
<feature type="domain" description="Purple acid phosphatase N-terminal" evidence="7">
    <location>
        <begin position="1102"/>
        <end position="1193"/>
    </location>
</feature>
<feature type="compositionally biased region" description="Gly residues" evidence="4">
    <location>
        <begin position="1199"/>
        <end position="1221"/>
    </location>
</feature>
<dbReference type="Pfam" id="PF16656">
    <property type="entry name" value="Pur_ac_phosph_N"/>
    <property type="match status" value="1"/>
</dbReference>
<sequence length="1353" mass="144708">MNYKYFGKIIAFAAVGAFVLFVAVQPAFVSATVTVNVSGTDLNGGTAVSVDPSSSIIATVNVTGTGSGSANDWRATQWRIGSGAFTCVNHGNHNSGGTNSETFLITAPGSAGTYDAEFIAYNDDSCTVGASATRTMTGAVTVQSIAVLPFADTFGTSNSEVVAGWTEGGPANDPEDTSITGTNSSGQDQTRDTLLSNKFAKIGNEDDNGSDDEYICRTINTSGYQNIQLSYYWKQDPDADGSSDKGIVEYKTSGSCSDGLVWTNINSHNLDGSAWSSQVIFSSFVSGVNDGSFLLRFRNDSSDDNEYFRVDDVAVTGSVIATTGHLIVQKTTYPEGDTTQFPVTASGSGAITDGGAGTITDATDKDYEVTPGTYGVVEDLSALPLWQNMSNDCADIEINVGETKTCTIINKKAARITVTKTSIGDDGTFHFSGLGGDNGFDLDTTNQPEHQISSFFDVFTELDGANFSIIETVPSGWDVDNEICNLQNVMPGDEPVCAFTNTKRASFSLEKISEPDNGSFQFDLNGPAGPNSTSSQTIFSPSGAWNLSDLFSGAYSLLETILSPQDWTGSQVITCDGNGDNDPSGSIAGPFEFTLNPGDDMSCRVNNTQDALITGKKFEDMDADGIEGEDFGLPNRIIVAIRQDDPNTGEVESGNYESPLTDDGGNYTLQIPPGTYKICEAILGGWRLSYPTASTASSTSCDSDSYFEFGYELTVVAADNINGKDFGNYRNGSIYGFKWEDLNGNGVFDEDDENSEEGLDGWTIYLDLNDNGVLDDDEPSFISGEDDDGGVYSFRDLTPGTYIVREVLKNGWTQTFPGADTSFKHTVVVTSRDEETNWNFGNSHAGVARGEKWEDTNKNGARDNEEQGLDGWIITATNNELTKTATTTDGGQYQFTFGPTEMGEWTITEENRDGWMRTSEAESYQINISSGMDNDGYDFGNWKYPVFEGYKWEDIDADGGWDEEEPAVEGWAMILGRRSEPREPQSEPNGHEQMIPIEIVALSLTGSDGKFTLAATSTGNYEIFEESRNGWTMTHPAARDSFFDIEYRIDMGGHTLATSSFFDVFIESLDLPSGAIIVNDTNENPLRFGNQKLAVISDETATSTTETTSFIVAWTTDKPATSRVIYDTISHPVLGNAPNYGYSSSTIEQDIDPNKTTNHSVAVTGLTAGPTYYYRVISAASPENVGTENSFTTPSSSDDGGGGGGGGDGGIIVISGGGGLPPSGSNLPVPQPEIQTVSQPTITAPSGGNQLTAVFPQITTSGGNAPSLTPVAESGVVTTTTVEELTTVSGFPAEIPRLEFGAQFAMASMLSTLGNLLPITGNPNFNIIIFIILLFSAVYSITYYLIRNRSKSK</sequence>
<feature type="compositionally biased region" description="Polar residues" evidence="4">
    <location>
        <begin position="177"/>
        <end position="190"/>
    </location>
</feature>
<evidence type="ECO:0000259" key="8">
    <source>
        <dbReference type="Pfam" id="PF17210"/>
    </source>
</evidence>
<feature type="region of interest" description="Disordered" evidence="4">
    <location>
        <begin position="646"/>
        <end position="665"/>
    </location>
</feature>
<name>A0A0G0ZT06_9BACT</name>
<dbReference type="GO" id="GO:0005576">
    <property type="term" value="C:extracellular region"/>
    <property type="evidence" value="ECO:0007669"/>
    <property type="project" value="UniProtKB-SubCell"/>
</dbReference>
<evidence type="ECO:0000256" key="2">
    <source>
        <dbReference type="ARBA" id="ARBA00022525"/>
    </source>
</evidence>
<dbReference type="InterPro" id="IPR008963">
    <property type="entry name" value="Purple_acid_Pase-like_N"/>
</dbReference>
<feature type="region of interest" description="Disordered" evidence="4">
    <location>
        <begin position="165"/>
        <end position="190"/>
    </location>
</feature>
<keyword evidence="5" id="KW-0812">Transmembrane</keyword>
<evidence type="ECO:0000256" key="6">
    <source>
        <dbReference type="SAM" id="SignalP"/>
    </source>
</evidence>
<dbReference type="Gene3D" id="2.60.40.380">
    <property type="entry name" value="Purple acid phosphatase-like, N-terminal"/>
    <property type="match status" value="1"/>
</dbReference>
<protein>
    <submittedName>
        <fullName evidence="9">Uncharacterized protein</fullName>
    </submittedName>
</protein>
<reference evidence="9 10" key="1">
    <citation type="journal article" date="2015" name="Nature">
        <title>rRNA introns, odd ribosomes, and small enigmatic genomes across a large radiation of phyla.</title>
        <authorList>
            <person name="Brown C.T."/>
            <person name="Hug L.A."/>
            <person name="Thomas B.C."/>
            <person name="Sharon I."/>
            <person name="Castelle C.J."/>
            <person name="Singh A."/>
            <person name="Wilkins M.J."/>
            <person name="Williams K.H."/>
            <person name="Banfield J.F."/>
        </authorList>
    </citation>
    <scope>NUCLEOTIDE SEQUENCE [LARGE SCALE GENOMIC DNA]</scope>
</reference>
<keyword evidence="3 6" id="KW-0732">Signal</keyword>
<gene>
    <name evidence="9" type="ORF">UU85_C0007G0026</name>
</gene>
<dbReference type="SUPFAM" id="SSF49363">
    <property type="entry name" value="Purple acid phosphatase, N-terminal domain"/>
    <property type="match status" value="1"/>
</dbReference>
<accession>A0A0G0ZT06</accession>
<evidence type="ECO:0000259" key="7">
    <source>
        <dbReference type="Pfam" id="PF16656"/>
    </source>
</evidence>
<dbReference type="Proteomes" id="UP000034256">
    <property type="component" value="Unassembled WGS sequence"/>
</dbReference>
<dbReference type="Pfam" id="PF17210">
    <property type="entry name" value="SdrD_B"/>
    <property type="match status" value="1"/>
</dbReference>
<dbReference type="InterPro" id="IPR013783">
    <property type="entry name" value="Ig-like_fold"/>
</dbReference>
<dbReference type="SUPFAM" id="SSF117074">
    <property type="entry name" value="Hypothetical protein PA1324"/>
    <property type="match status" value="2"/>
</dbReference>
<organism evidence="9 10">
    <name type="scientific">Candidatus Wolfebacteria bacterium GW2011_GWA2_42_10</name>
    <dbReference type="NCBI Taxonomy" id="1619004"/>
    <lineage>
        <taxon>Bacteria</taxon>
        <taxon>Candidatus Wolfeibacteriota</taxon>
    </lineage>
</organism>